<keyword evidence="1" id="KW-0175">Coiled coil</keyword>
<feature type="compositionally biased region" description="Basic and acidic residues" evidence="2">
    <location>
        <begin position="243"/>
        <end position="254"/>
    </location>
</feature>
<organism evidence="3 4">
    <name type="scientific">Cladosporium halotolerans</name>
    <dbReference type="NCBI Taxonomy" id="1052096"/>
    <lineage>
        <taxon>Eukaryota</taxon>
        <taxon>Fungi</taxon>
        <taxon>Dikarya</taxon>
        <taxon>Ascomycota</taxon>
        <taxon>Pezizomycotina</taxon>
        <taxon>Dothideomycetes</taxon>
        <taxon>Dothideomycetidae</taxon>
        <taxon>Cladosporiales</taxon>
        <taxon>Cladosporiaceae</taxon>
        <taxon>Cladosporium</taxon>
    </lineage>
</organism>
<evidence type="ECO:0000256" key="1">
    <source>
        <dbReference type="SAM" id="Coils"/>
    </source>
</evidence>
<protein>
    <submittedName>
        <fullName evidence="3">Uncharacterized protein</fullName>
    </submittedName>
</protein>
<dbReference type="PANTHER" id="PTHR39472:SF1">
    <property type="entry name" value="EXPRESSED PROTEIN"/>
    <property type="match status" value="1"/>
</dbReference>
<dbReference type="GeneID" id="96009859"/>
<name>A0AB34KCQ8_9PEZI</name>
<dbReference type="Proteomes" id="UP000803884">
    <property type="component" value="Unassembled WGS sequence"/>
</dbReference>
<evidence type="ECO:0000313" key="4">
    <source>
        <dbReference type="Proteomes" id="UP000803884"/>
    </source>
</evidence>
<accession>A0AB34KCQ8</accession>
<keyword evidence="4" id="KW-1185">Reference proteome</keyword>
<evidence type="ECO:0000256" key="2">
    <source>
        <dbReference type="SAM" id="MobiDB-lite"/>
    </source>
</evidence>
<sequence length="265" mass="29704">MANHQNAGNAGLYNATGGLNGMPSAGHYSDMQTLMQNMETLSGWLQQNREDFLSVQEGLEQVERRNARYPTGLPSLPAVNGEASGQSAADPSAPTITSLQRSLDAANNRIAAYEKANEEHNRLQAAYEDTLTEATERIRNYVFQQNDYITSIHKHYTHLLQESRAETVQAQQIHQDWQRGLSKLNEELRRAVRAREDEKLPFTRKISALKEENRVLRGLAGWEPAQDDDSEDEELEAMSVAEGRGRNLKERERVVGNAMGPQSGK</sequence>
<evidence type="ECO:0000313" key="3">
    <source>
        <dbReference type="EMBL" id="KAL1582897.1"/>
    </source>
</evidence>
<proteinExistence type="predicted"/>
<feature type="coiled-coil region" evidence="1">
    <location>
        <begin position="96"/>
        <end position="137"/>
    </location>
</feature>
<dbReference type="AlphaFoldDB" id="A0AB34KCQ8"/>
<feature type="compositionally biased region" description="Acidic residues" evidence="2">
    <location>
        <begin position="225"/>
        <end position="236"/>
    </location>
</feature>
<dbReference type="EMBL" id="JAAQHG020000042">
    <property type="protein sequence ID" value="KAL1582897.1"/>
    <property type="molecule type" value="Genomic_DNA"/>
</dbReference>
<dbReference type="PANTHER" id="PTHR39472">
    <property type="entry name" value="EXPRESSED PROTEIN"/>
    <property type="match status" value="1"/>
</dbReference>
<comment type="caution">
    <text evidence="3">The sequence shown here is derived from an EMBL/GenBank/DDBJ whole genome shotgun (WGS) entry which is preliminary data.</text>
</comment>
<gene>
    <name evidence="3" type="ORF">WHR41_08417</name>
</gene>
<feature type="region of interest" description="Disordered" evidence="2">
    <location>
        <begin position="221"/>
        <end position="265"/>
    </location>
</feature>
<dbReference type="RefSeq" id="XP_069226004.1">
    <property type="nucleotide sequence ID" value="XM_069377021.1"/>
</dbReference>
<reference evidence="3 4" key="1">
    <citation type="journal article" date="2020" name="Microbiol. Resour. Announc.">
        <title>Draft Genome Sequence of a Cladosporium Species Isolated from the Mesophotic Ascidian Didemnum maculosum.</title>
        <authorList>
            <person name="Gioti A."/>
            <person name="Siaperas R."/>
            <person name="Nikolaivits E."/>
            <person name="Le Goff G."/>
            <person name="Ouazzani J."/>
            <person name="Kotoulas G."/>
            <person name="Topakas E."/>
        </authorList>
    </citation>
    <scope>NUCLEOTIDE SEQUENCE [LARGE SCALE GENOMIC DNA]</scope>
    <source>
        <strain evidence="3 4">TM138-S3</strain>
    </source>
</reference>